<dbReference type="EMBL" id="VSSQ01091616">
    <property type="protein sequence ID" value="MPN37126.1"/>
    <property type="molecule type" value="Genomic_DNA"/>
</dbReference>
<protein>
    <submittedName>
        <fullName evidence="1">Uncharacterized protein</fullName>
    </submittedName>
</protein>
<comment type="caution">
    <text evidence="1">The sequence shown here is derived from an EMBL/GenBank/DDBJ whole genome shotgun (WGS) entry which is preliminary data.</text>
</comment>
<dbReference type="AlphaFoldDB" id="A0A645HEY9"/>
<evidence type="ECO:0000313" key="1">
    <source>
        <dbReference type="EMBL" id="MPN37126.1"/>
    </source>
</evidence>
<gene>
    <name evidence="1" type="ORF">SDC9_184642</name>
</gene>
<name>A0A645HEY9_9ZZZZ</name>
<accession>A0A645HEY9</accession>
<organism evidence="1">
    <name type="scientific">bioreactor metagenome</name>
    <dbReference type="NCBI Taxonomy" id="1076179"/>
    <lineage>
        <taxon>unclassified sequences</taxon>
        <taxon>metagenomes</taxon>
        <taxon>ecological metagenomes</taxon>
    </lineage>
</organism>
<reference evidence="1" key="1">
    <citation type="submission" date="2019-08" db="EMBL/GenBank/DDBJ databases">
        <authorList>
            <person name="Kucharzyk K."/>
            <person name="Murdoch R.W."/>
            <person name="Higgins S."/>
            <person name="Loffler F."/>
        </authorList>
    </citation>
    <scope>NUCLEOTIDE SEQUENCE</scope>
</reference>
<sequence length="141" mass="14338">MPLDGLHHLTDQTIRQHHHGIAVLVGDVERLLYEVHGLLNVGGSQNNGAVVAVAAAAGGLEIVALSRLNGAQARTAAHAVDDDGGQLSARKIGDALLLQGNAGGRGGGHGPHTGTRGAVHHVDGGHLRLGLDKDLAVLGHM</sequence>
<proteinExistence type="predicted"/>